<dbReference type="NCBIfam" id="TIGR01760">
    <property type="entry name" value="tape_meas_TP901"/>
    <property type="match status" value="1"/>
</dbReference>
<keyword evidence="1" id="KW-1188">Viral release from host cell</keyword>
<dbReference type="PANTHER" id="PTHR37813">
    <property type="entry name" value="FELS-2 PROPHAGE PROTEIN"/>
    <property type="match status" value="1"/>
</dbReference>
<evidence type="ECO:0000256" key="2">
    <source>
        <dbReference type="SAM" id="MobiDB-lite"/>
    </source>
</evidence>
<evidence type="ECO:0000313" key="5">
    <source>
        <dbReference type="Proteomes" id="UP000766153"/>
    </source>
</evidence>
<feature type="compositionally biased region" description="Basic and acidic residues" evidence="2">
    <location>
        <begin position="609"/>
        <end position="644"/>
    </location>
</feature>
<dbReference type="PANTHER" id="PTHR37813:SF1">
    <property type="entry name" value="FELS-2 PROPHAGE PROTEIN"/>
    <property type="match status" value="1"/>
</dbReference>
<dbReference type="RefSeq" id="WP_198208402.1">
    <property type="nucleotide sequence ID" value="NZ_JACFRB010000002.1"/>
</dbReference>
<reference evidence="4 5" key="1">
    <citation type="submission" date="2020-07" db="EMBL/GenBank/DDBJ databases">
        <title>Isolated bacteria genomes of Apis mellifera.</title>
        <authorList>
            <person name="Wu J."/>
            <person name="Zheng H."/>
        </authorList>
    </citation>
    <scope>NUCLEOTIDE SEQUENCE [LARGE SCALE GENOMIC DNA]</scope>
    <source>
        <strain evidence="4 5">B14448H7</strain>
    </source>
</reference>
<evidence type="ECO:0000256" key="1">
    <source>
        <dbReference type="ARBA" id="ARBA00022612"/>
    </source>
</evidence>
<organism evidence="4 5">
    <name type="scientific">Bifidobacterium polysaccharolyticum</name>
    <dbReference type="NCBI Taxonomy" id="2750967"/>
    <lineage>
        <taxon>Bacteria</taxon>
        <taxon>Bacillati</taxon>
        <taxon>Actinomycetota</taxon>
        <taxon>Actinomycetes</taxon>
        <taxon>Bifidobacteriales</taxon>
        <taxon>Bifidobacteriaceae</taxon>
        <taxon>Bifidobacterium</taxon>
    </lineage>
</organism>
<accession>A0ABS0QXS2</accession>
<feature type="region of interest" description="Disordered" evidence="2">
    <location>
        <begin position="604"/>
        <end position="663"/>
    </location>
</feature>
<gene>
    <name evidence="4" type="ORF">H3T91_06745</name>
</gene>
<comment type="caution">
    <text evidence="4">The sequence shown here is derived from an EMBL/GenBank/DDBJ whole genome shotgun (WGS) entry which is preliminary data.</text>
</comment>
<dbReference type="EMBL" id="JACFRB010000002">
    <property type="protein sequence ID" value="MBI0106187.1"/>
    <property type="molecule type" value="Genomic_DNA"/>
</dbReference>
<evidence type="ECO:0000259" key="3">
    <source>
        <dbReference type="Pfam" id="PF10145"/>
    </source>
</evidence>
<name>A0ABS0QXS2_9BIFI</name>
<feature type="domain" description="Phage tail tape measure protein" evidence="3">
    <location>
        <begin position="97"/>
        <end position="296"/>
    </location>
</feature>
<sequence>MALNQNIVIRLMADSTDYTAKMQAASASATELSTALERPMSKGERFSAMGQKVALGVGALSAAIGVAAVKSFADFDQSMSAVEANTGASAATMGRLRDAALEAGARTVYSASESADAINELAKAGVSTTDILQGGLDGALDLAASGQMGVADAAELTASALNEFGLQGSQASHVADLLAAGANTAQGGVSDMGEALKMVGTTASQLGMSIEDTTGALTMMASQGIVGSDAGTQLRSALIGLTSASGPAKAEMQQLGISMYDSQGNFVGLANFAGQLKEKLSALTPEQRANAMGVLFSNAAMSVGNTLYEQGAEGVNKFTKQVNQQGFAAKQAAALTDNLKGDVEQFGGAVETSLIKIGSGADGPIRNVLQSVTRLVTAFGDLPAPVQQTVVMLGMAAGAGIGLHKIFGQTAQSTSALSRSIGLVVDPVQRVRAAMGNFRTAVQQIRLSTLSYEEQMHRMGTATSGSALRMGALKSAGSGIVDLLGGKWGIALGIAGAALNAWAAHAAQAKAAADELSSAMESTGDDSNALIDQLNTGNSIDWGWVQHARTGFGSLKDMLNAAGVSWSDWVKAVQGDADAADRAEKKISALAQTSAHGTNITEEYNTKLSQERKAHQEGADSSEKAKKAKDELAASDKKAADAAGRHAHAQGQSAEQTQKAADASSILSNQLNASSKGLTEESSALGEAVDALKQYYGFKLSAFDADTKWGKAVSTADEAVKKNGATLDENTAKGQTNRDALKGLVDAVQQSAEAHARNGEGIDKVTQVMEQGRQKVVAYAKAMGMSDGDAAAFADSVGLSSGRVKDLVAQIEKANAKPLKVRDEASAVLDKVKAKAKALHDGKTIQIKGDNKDFLNKVAKVNGVKINPKTGTLDLNKKQFDIALALANGAEILPKTGELKANKDPFWQTLAAVQGWTINPKTGIINADDDSFRAARSYVDSMPAVQTKSINFERNFIDKYINTGTYHSPLPGMPGGPPMATGGLVVGPGTGTSDDVAARLSNGEYVIKESQVKALGVRFFDAINSGAYQRYAGGGYVQRYEAAKMPQVQPAWAGPASAGHPVTINQRLYSLDTQALARESARQVAWLVG</sequence>
<evidence type="ECO:0000313" key="4">
    <source>
        <dbReference type="EMBL" id="MBI0106187.1"/>
    </source>
</evidence>
<dbReference type="InterPro" id="IPR010090">
    <property type="entry name" value="Phage_tape_meas"/>
</dbReference>
<proteinExistence type="predicted"/>
<dbReference type="Pfam" id="PF10145">
    <property type="entry name" value="PhageMin_Tail"/>
    <property type="match status" value="1"/>
</dbReference>
<dbReference type="Proteomes" id="UP000766153">
    <property type="component" value="Unassembled WGS sequence"/>
</dbReference>
<keyword evidence="5" id="KW-1185">Reference proteome</keyword>
<protein>
    <submittedName>
        <fullName evidence="4">Phage tail tape measure protein</fullName>
    </submittedName>
</protein>